<dbReference type="Proteomes" id="UP000295163">
    <property type="component" value="Unassembled WGS sequence"/>
</dbReference>
<protein>
    <submittedName>
        <fullName evidence="3">Phage holin family protein</fullName>
    </submittedName>
</protein>
<reference evidence="3 4" key="1">
    <citation type="submission" date="2019-03" db="EMBL/GenBank/DDBJ databases">
        <title>Genome Sequencing and Assembly of Various Microbes Isolated from Partially Reclaimed Soil and Acid Mine Drainage (AMD) Site.</title>
        <authorList>
            <person name="Steinbock B."/>
            <person name="Bechtold R."/>
            <person name="Sevigny J.L."/>
            <person name="Thomas D."/>
            <person name="Cuthill L.R."/>
            <person name="Aveiro Johannsen E.J."/>
            <person name="Thomas K."/>
            <person name="Ghosh A."/>
        </authorList>
    </citation>
    <scope>NUCLEOTIDE SEQUENCE [LARGE SCALE GENOMIC DNA]</scope>
    <source>
        <strain evidence="3 4">S-A3</strain>
    </source>
</reference>
<evidence type="ECO:0000256" key="2">
    <source>
        <dbReference type="SAM" id="Phobius"/>
    </source>
</evidence>
<dbReference type="EMBL" id="SMZT01000009">
    <property type="protein sequence ID" value="TDL39120.1"/>
    <property type="molecule type" value="Genomic_DNA"/>
</dbReference>
<proteinExistence type="predicted"/>
<accession>A0A4R5Y3P1</accession>
<comment type="caution">
    <text evidence="3">The sequence shown here is derived from an EMBL/GenBank/DDBJ whole genome shotgun (WGS) entry which is preliminary data.</text>
</comment>
<evidence type="ECO:0000313" key="4">
    <source>
        <dbReference type="Proteomes" id="UP000295163"/>
    </source>
</evidence>
<evidence type="ECO:0000313" key="3">
    <source>
        <dbReference type="EMBL" id="TDL39120.1"/>
    </source>
</evidence>
<keyword evidence="2" id="KW-0472">Membrane</keyword>
<keyword evidence="2" id="KW-1133">Transmembrane helix</keyword>
<dbReference type="AlphaFoldDB" id="A0A4R5Y3P1"/>
<organism evidence="3 4">
    <name type="scientific">Kocuria rosea</name>
    <name type="common">Deinococcus erythromyxa</name>
    <name type="synonym">Micrococcus rubens</name>
    <dbReference type="NCBI Taxonomy" id="1275"/>
    <lineage>
        <taxon>Bacteria</taxon>
        <taxon>Bacillati</taxon>
        <taxon>Actinomycetota</taxon>
        <taxon>Actinomycetes</taxon>
        <taxon>Micrococcales</taxon>
        <taxon>Micrococcaceae</taxon>
        <taxon>Kocuria</taxon>
    </lineage>
</organism>
<sequence length="157" mass="16726">MSHPIPPSDAEDRAERESLGEMFKSLSTNLSTLIQQEIALAKAETTQAVQEAKQSAKDTGKGAGMLAGAGVAGHFVLLFLSLALMWGLSNLVGLAWSSVIVAVLWAVIAGILAAMGKKNLNEGKREMTEATQDPLPLTRETVSEIPDTVKPSKKENR</sequence>
<name>A0A4R5Y3P1_KOCRO</name>
<feature type="transmembrane region" description="Helical" evidence="2">
    <location>
        <begin position="94"/>
        <end position="115"/>
    </location>
</feature>
<feature type="transmembrane region" description="Helical" evidence="2">
    <location>
        <begin position="63"/>
        <end position="88"/>
    </location>
</feature>
<dbReference type="InterPro" id="IPR009937">
    <property type="entry name" value="Phage_holin_3_6"/>
</dbReference>
<evidence type="ECO:0000256" key="1">
    <source>
        <dbReference type="SAM" id="MobiDB-lite"/>
    </source>
</evidence>
<dbReference type="GeneID" id="64348996"/>
<dbReference type="RefSeq" id="WP_133411449.1">
    <property type="nucleotide sequence ID" value="NZ_SMZT01000009.1"/>
</dbReference>
<gene>
    <name evidence="3" type="ORF">E2R59_16360</name>
</gene>
<feature type="region of interest" description="Disordered" evidence="1">
    <location>
        <begin position="126"/>
        <end position="157"/>
    </location>
</feature>
<dbReference type="Pfam" id="PF07332">
    <property type="entry name" value="Phage_holin_3_6"/>
    <property type="match status" value="1"/>
</dbReference>
<keyword evidence="2" id="KW-0812">Transmembrane</keyword>